<sequence>MQMTDVALWFWKNCEKWQWEITPQRKQRRFFGAVLAFSILFSRGNIILLPDMVRGAGHCPARMAETYHNQWPCRHAPACAGCRGTTKHTDKDKQKDGS</sequence>
<comment type="caution">
    <text evidence="1">The sequence shown here is derived from an EMBL/GenBank/DDBJ whole genome shotgun (WGS) entry which is preliminary data.</text>
</comment>
<accession>A0A1Y2KXV1</accession>
<dbReference type="Proteomes" id="UP000193391">
    <property type="component" value="Unassembled WGS sequence"/>
</dbReference>
<reference evidence="1 2" key="1">
    <citation type="submission" date="2014-03" db="EMBL/GenBank/DDBJ databases">
        <title>The draft genome sequence of Thalassospira mesophila JCM 18969.</title>
        <authorList>
            <person name="Lai Q."/>
            <person name="Shao Z."/>
        </authorList>
    </citation>
    <scope>NUCLEOTIDE SEQUENCE [LARGE SCALE GENOMIC DNA]</scope>
    <source>
        <strain evidence="1 2">JCM 18969</strain>
    </source>
</reference>
<evidence type="ECO:0000313" key="2">
    <source>
        <dbReference type="Proteomes" id="UP000193391"/>
    </source>
</evidence>
<dbReference type="STRING" id="1293891.TMES_15645"/>
<gene>
    <name evidence="1" type="ORF">TMES_15645</name>
</gene>
<evidence type="ECO:0000313" key="1">
    <source>
        <dbReference type="EMBL" id="OSQ37233.1"/>
    </source>
</evidence>
<name>A0A1Y2KXV1_9PROT</name>
<protein>
    <submittedName>
        <fullName evidence="1">Uncharacterized protein</fullName>
    </submittedName>
</protein>
<keyword evidence="2" id="KW-1185">Reference proteome</keyword>
<organism evidence="1 2">
    <name type="scientific">Thalassospira mesophila</name>
    <dbReference type="NCBI Taxonomy" id="1293891"/>
    <lineage>
        <taxon>Bacteria</taxon>
        <taxon>Pseudomonadati</taxon>
        <taxon>Pseudomonadota</taxon>
        <taxon>Alphaproteobacteria</taxon>
        <taxon>Rhodospirillales</taxon>
        <taxon>Thalassospiraceae</taxon>
        <taxon>Thalassospira</taxon>
    </lineage>
</organism>
<dbReference type="AlphaFoldDB" id="A0A1Y2KXV1"/>
<dbReference type="EMBL" id="JFKA01000007">
    <property type="protein sequence ID" value="OSQ37233.1"/>
    <property type="molecule type" value="Genomic_DNA"/>
</dbReference>
<proteinExistence type="predicted"/>